<evidence type="ECO:0000313" key="1">
    <source>
        <dbReference type="EMBL" id="SBS71266.1"/>
    </source>
</evidence>
<name>A0A1Y5NY05_9MYCO</name>
<evidence type="ECO:0000313" key="2">
    <source>
        <dbReference type="EMBL" id="SBS78928.1"/>
    </source>
</evidence>
<proteinExistence type="predicted"/>
<protein>
    <submittedName>
        <fullName evidence="1">Uncharacterized protein</fullName>
    </submittedName>
</protein>
<organism evidence="1">
    <name type="scientific">uncultured Mycobacterium sp</name>
    <dbReference type="NCBI Taxonomy" id="171292"/>
    <lineage>
        <taxon>Bacteria</taxon>
        <taxon>Bacillati</taxon>
        <taxon>Actinomycetota</taxon>
        <taxon>Actinomycetes</taxon>
        <taxon>Mycobacteriales</taxon>
        <taxon>Mycobacteriaceae</taxon>
        <taxon>Mycobacterium</taxon>
        <taxon>environmental samples</taxon>
    </lineage>
</organism>
<dbReference type="EMBL" id="FLQS01000002">
    <property type="protein sequence ID" value="SBS71266.1"/>
    <property type="molecule type" value="Genomic_DNA"/>
</dbReference>
<dbReference type="AlphaFoldDB" id="A0A1Y5NY05"/>
<accession>A0A1Y5NY05</accession>
<sequence>MNDDYTRELHELRQIELPQGAVISRELVSSIEAVEADIQDQPEAQRDMARASAVQVLNARAIMRLELQFLEYKSDLQRKADFADLQYRSAGGR</sequence>
<dbReference type="EMBL" id="FLQS01000061">
    <property type="protein sequence ID" value="SBS78928.1"/>
    <property type="molecule type" value="Genomic_DNA"/>
</dbReference>
<gene>
    <name evidence="1" type="ORF">MHPYR_100174</name>
    <name evidence="2" type="ORF">MHPYR_640031</name>
</gene>
<reference evidence="1" key="1">
    <citation type="submission" date="2016-03" db="EMBL/GenBank/DDBJ databases">
        <authorList>
            <person name="Ploux O."/>
        </authorList>
    </citation>
    <scope>NUCLEOTIDE SEQUENCE</scope>
    <source>
        <strain evidence="1">UC10</strain>
    </source>
</reference>